<comment type="caution">
    <text evidence="1">The sequence shown here is derived from an EMBL/GenBank/DDBJ whole genome shotgun (WGS) entry which is preliminary data.</text>
</comment>
<name>A0ACC1T4L6_9APHY</name>
<protein>
    <submittedName>
        <fullName evidence="1">Uncharacterized protein</fullName>
    </submittedName>
</protein>
<proteinExistence type="predicted"/>
<dbReference type="Proteomes" id="UP001148662">
    <property type="component" value="Unassembled WGS sequence"/>
</dbReference>
<sequence>MDPPRHDSYDFESAWDVIETELPRVQQLILDEPSACAVVGRSIEESQAGEFDSLKLLEIRGCTDLFFSRISRSLRHSELHTLHIFSPLPALSGQEWCTVLENLPFLEDLELRCAFLPCEGSLIPSNDTPPLRLSRLRRLHFMTDQSWPGEPILLERLEVPALARISLFWYSEVIIPRSAAVRVAKALRDVLMTAEKKLSPTHVFVNDIRNLGHCPLSVIEMWDTAAHPQSHYVPCSETSSEHALSLLEKHHEPVFDFTLSSWPYQAHVYDAIGNLLSTSQACSLSAVDFLSIGQCCQCSPTRTAAPAEYQCQMGNTQGCAPYLHGAFAKMTNVRTLLLHDNTPHMPQAAVGLLEARDLSGTSGYLFPRLKHLTLWLDSKGTESKGKEHVASILPVLQSRQHDGHGLDSLHICKTDRWDQGGEIGFSMPDLGFKQIKGAINKASSSLCTTFVVDP</sequence>
<gene>
    <name evidence="1" type="ORF">NM688_g3765</name>
</gene>
<dbReference type="EMBL" id="JANHOG010000572">
    <property type="protein sequence ID" value="KAJ3553160.1"/>
    <property type="molecule type" value="Genomic_DNA"/>
</dbReference>
<evidence type="ECO:0000313" key="1">
    <source>
        <dbReference type="EMBL" id="KAJ3553160.1"/>
    </source>
</evidence>
<reference evidence="1" key="1">
    <citation type="submission" date="2022-07" db="EMBL/GenBank/DDBJ databases">
        <title>Genome Sequence of Phlebia brevispora.</title>
        <authorList>
            <person name="Buettner E."/>
        </authorList>
    </citation>
    <scope>NUCLEOTIDE SEQUENCE</scope>
    <source>
        <strain evidence="1">MPL23</strain>
    </source>
</reference>
<organism evidence="1 2">
    <name type="scientific">Phlebia brevispora</name>
    <dbReference type="NCBI Taxonomy" id="194682"/>
    <lineage>
        <taxon>Eukaryota</taxon>
        <taxon>Fungi</taxon>
        <taxon>Dikarya</taxon>
        <taxon>Basidiomycota</taxon>
        <taxon>Agaricomycotina</taxon>
        <taxon>Agaricomycetes</taxon>
        <taxon>Polyporales</taxon>
        <taxon>Meruliaceae</taxon>
        <taxon>Phlebia</taxon>
    </lineage>
</organism>
<keyword evidence="2" id="KW-1185">Reference proteome</keyword>
<evidence type="ECO:0000313" key="2">
    <source>
        <dbReference type="Proteomes" id="UP001148662"/>
    </source>
</evidence>
<accession>A0ACC1T4L6</accession>